<protein>
    <recommendedName>
        <fullName evidence="3">Cell filamentation protein Fic</fullName>
    </recommendedName>
</protein>
<reference evidence="1 2" key="1">
    <citation type="submission" date="2018-05" db="EMBL/GenBank/DDBJ databases">
        <title>Genetic diversity of glacier-inhabiting Cryobacterium bacteria in China and description of Cryobacterium mengkeensis sp. nov. and Arthrobacter glacialis sp. nov.</title>
        <authorList>
            <person name="Liu Q."/>
            <person name="Xin Y.-H."/>
        </authorList>
    </citation>
    <scope>NUCLEOTIDE SEQUENCE [LARGE SCALE GENOMIC DNA]</scope>
    <source>
        <strain evidence="1 2">LI2</strain>
    </source>
</reference>
<dbReference type="AlphaFoldDB" id="A0A2V5LEC1"/>
<organism evidence="1 2">
    <name type="scientific">Arthrobacter livingstonensis</name>
    <dbReference type="NCBI Taxonomy" id="670078"/>
    <lineage>
        <taxon>Bacteria</taxon>
        <taxon>Bacillati</taxon>
        <taxon>Actinomycetota</taxon>
        <taxon>Actinomycetes</taxon>
        <taxon>Micrococcales</taxon>
        <taxon>Micrococcaceae</taxon>
        <taxon>Arthrobacter</taxon>
    </lineage>
</organism>
<comment type="caution">
    <text evidence="1">The sequence shown here is derived from an EMBL/GenBank/DDBJ whole genome shotgun (WGS) entry which is preliminary data.</text>
</comment>
<proteinExistence type="predicted"/>
<evidence type="ECO:0000313" key="1">
    <source>
        <dbReference type="EMBL" id="PYI68163.1"/>
    </source>
</evidence>
<dbReference type="EMBL" id="QJVD01000006">
    <property type="protein sequence ID" value="PYI68163.1"/>
    <property type="molecule type" value="Genomic_DNA"/>
</dbReference>
<dbReference type="Proteomes" id="UP000247832">
    <property type="component" value="Unassembled WGS sequence"/>
</dbReference>
<evidence type="ECO:0008006" key="3">
    <source>
        <dbReference type="Google" id="ProtNLM"/>
    </source>
</evidence>
<gene>
    <name evidence="1" type="ORF">CVV68_07470</name>
</gene>
<dbReference type="Gene3D" id="1.10.3290.10">
    <property type="entry name" value="Fido-like domain"/>
    <property type="match status" value="1"/>
</dbReference>
<keyword evidence="2" id="KW-1185">Reference proteome</keyword>
<evidence type="ECO:0000313" key="2">
    <source>
        <dbReference type="Proteomes" id="UP000247832"/>
    </source>
</evidence>
<dbReference type="InterPro" id="IPR036597">
    <property type="entry name" value="Fido-like_dom_sf"/>
</dbReference>
<sequence>MTLMPDKYTYPGTDILINIAGIRDQRLLDPAEEDLAGIGLARFREHPIPGSFDFPHLRAIHRRLVGRLYS</sequence>
<accession>A0A2V5LEC1</accession>
<name>A0A2V5LEC1_9MICC</name>